<sequence>MAGSTDELDLDGWAQRAWACLEMLHVPGYFSAECRTQYKALGLHPGLAYFPVRAAAMGPVPAEVVEATFYVFAPRRVRMIVPECWQQASPEQVLAARHEGVQQTLHAILDETLAAAPEGALDEAVALVRQACEGLTAPGRPLYAGHASLPWPDDPLLQLWHAATLLREHRGDGHVAALLTAGLSPLDAMWTYGLADTGGPTLHFLQQSRGWTEAEWQESADRLMEQDLIGNADGAGEAAGGVQGSGLELTASGRELRTELEETTQLSALDGWAHLGLDGTRRLAELLNPLRRSVIASGVLAPTRATAA</sequence>
<evidence type="ECO:0008006" key="3">
    <source>
        <dbReference type="Google" id="ProtNLM"/>
    </source>
</evidence>
<dbReference type="InterPro" id="IPR054058">
    <property type="entry name" value="HTH_67"/>
</dbReference>
<dbReference type="Pfam" id="PF21863">
    <property type="entry name" value="HTH_67"/>
    <property type="match status" value="1"/>
</dbReference>
<comment type="caution">
    <text evidence="1">The sequence shown here is derived from an EMBL/GenBank/DDBJ whole genome shotgun (WGS) entry which is preliminary data.</text>
</comment>
<evidence type="ECO:0000313" key="2">
    <source>
        <dbReference type="Proteomes" id="UP001596189"/>
    </source>
</evidence>
<gene>
    <name evidence="1" type="ORF">ACFQDO_09345</name>
</gene>
<name>A0ABW1JEJ6_9ACTN</name>
<dbReference type="RefSeq" id="WP_345716135.1">
    <property type="nucleotide sequence ID" value="NZ_BAABFP010000004.1"/>
</dbReference>
<dbReference type="NCBIfam" id="NF047719">
    <property type="entry name" value="SCO6745_fam_HTH"/>
    <property type="match status" value="1"/>
</dbReference>
<dbReference type="EMBL" id="JBHSRD010000003">
    <property type="protein sequence ID" value="MFC6007332.1"/>
    <property type="molecule type" value="Genomic_DNA"/>
</dbReference>
<reference evidence="2" key="1">
    <citation type="journal article" date="2019" name="Int. J. Syst. Evol. Microbiol.">
        <title>The Global Catalogue of Microorganisms (GCM) 10K type strain sequencing project: providing services to taxonomists for standard genome sequencing and annotation.</title>
        <authorList>
            <consortium name="The Broad Institute Genomics Platform"/>
            <consortium name="The Broad Institute Genome Sequencing Center for Infectious Disease"/>
            <person name="Wu L."/>
            <person name="Ma J."/>
        </authorList>
    </citation>
    <scope>NUCLEOTIDE SEQUENCE [LARGE SCALE GENOMIC DNA]</scope>
    <source>
        <strain evidence="2">KACC 14249</strain>
    </source>
</reference>
<proteinExistence type="predicted"/>
<accession>A0ABW1JEJ6</accession>
<organism evidence="1 2">
    <name type="scientific">Angustibacter luteus</name>
    <dbReference type="NCBI Taxonomy" id="658456"/>
    <lineage>
        <taxon>Bacteria</taxon>
        <taxon>Bacillati</taxon>
        <taxon>Actinomycetota</taxon>
        <taxon>Actinomycetes</taxon>
        <taxon>Kineosporiales</taxon>
        <taxon>Kineosporiaceae</taxon>
    </lineage>
</organism>
<protein>
    <recommendedName>
        <fullName evidence="3">SalK</fullName>
    </recommendedName>
</protein>
<dbReference type="Proteomes" id="UP001596189">
    <property type="component" value="Unassembled WGS sequence"/>
</dbReference>
<evidence type="ECO:0000313" key="1">
    <source>
        <dbReference type="EMBL" id="MFC6007332.1"/>
    </source>
</evidence>
<keyword evidence="2" id="KW-1185">Reference proteome</keyword>